<organism evidence="1 2">
    <name type="scientific">Octopus vulgaris</name>
    <name type="common">Common octopus</name>
    <dbReference type="NCBI Taxonomy" id="6645"/>
    <lineage>
        <taxon>Eukaryota</taxon>
        <taxon>Metazoa</taxon>
        <taxon>Spiralia</taxon>
        <taxon>Lophotrochozoa</taxon>
        <taxon>Mollusca</taxon>
        <taxon>Cephalopoda</taxon>
        <taxon>Coleoidea</taxon>
        <taxon>Octopodiformes</taxon>
        <taxon>Octopoda</taxon>
        <taxon>Incirrata</taxon>
        <taxon>Octopodidae</taxon>
        <taxon>Octopus</taxon>
    </lineage>
</organism>
<dbReference type="AlphaFoldDB" id="A0AA36BCH3"/>
<name>A0AA36BCH3_OCTVU</name>
<sequence>MYTRRKKINQVALFITILTCGESVLLNNSLTEVAVVFAKFHSAYVHKIEGSNIPELCFGSNAMSFTLTTATVQCSKKLLAKSKTTKRATKRRRECIICSFLEAFNFRYHKSEI</sequence>
<dbReference type="Proteomes" id="UP001162480">
    <property type="component" value="Chromosome 13"/>
</dbReference>
<accession>A0AA36BCH3</accession>
<gene>
    <name evidence="1" type="ORF">OCTVUL_1B028634</name>
</gene>
<keyword evidence="2" id="KW-1185">Reference proteome</keyword>
<reference evidence="1" key="1">
    <citation type="submission" date="2023-08" db="EMBL/GenBank/DDBJ databases">
        <authorList>
            <person name="Alioto T."/>
            <person name="Alioto T."/>
            <person name="Gomez Garrido J."/>
        </authorList>
    </citation>
    <scope>NUCLEOTIDE SEQUENCE</scope>
</reference>
<proteinExistence type="predicted"/>
<evidence type="ECO:0000313" key="1">
    <source>
        <dbReference type="EMBL" id="CAI9731853.1"/>
    </source>
</evidence>
<dbReference type="EMBL" id="OX597826">
    <property type="protein sequence ID" value="CAI9731853.1"/>
    <property type="molecule type" value="Genomic_DNA"/>
</dbReference>
<protein>
    <submittedName>
        <fullName evidence="1">Uncharacterized protein</fullName>
    </submittedName>
</protein>
<evidence type="ECO:0000313" key="2">
    <source>
        <dbReference type="Proteomes" id="UP001162480"/>
    </source>
</evidence>